<dbReference type="Pfam" id="PF06667">
    <property type="entry name" value="PspB"/>
    <property type="match status" value="1"/>
</dbReference>
<protein>
    <submittedName>
        <fullName evidence="3">Envelope stress response membrane protein PspB</fullName>
    </submittedName>
</protein>
<keyword evidence="2" id="KW-0812">Transmembrane</keyword>
<dbReference type="GO" id="GO:0009271">
    <property type="term" value="P:phage shock"/>
    <property type="evidence" value="ECO:0007669"/>
    <property type="project" value="InterPro"/>
</dbReference>
<dbReference type="AlphaFoldDB" id="A0A432ZHA3"/>
<proteinExistence type="predicted"/>
<dbReference type="RefSeq" id="WP_126783678.1">
    <property type="nucleotide sequence ID" value="NZ_PIQF01000001.1"/>
</dbReference>
<dbReference type="OrthoDB" id="6198106at2"/>
<comment type="caution">
    <text evidence="3">The sequence shown here is derived from an EMBL/GenBank/DDBJ whole genome shotgun (WGS) entry which is preliminary data.</text>
</comment>
<organism evidence="3 4">
    <name type="scientific">Idiomarina seosinensis</name>
    <dbReference type="NCBI Taxonomy" id="281739"/>
    <lineage>
        <taxon>Bacteria</taxon>
        <taxon>Pseudomonadati</taxon>
        <taxon>Pseudomonadota</taxon>
        <taxon>Gammaproteobacteria</taxon>
        <taxon>Alteromonadales</taxon>
        <taxon>Idiomarinaceae</taxon>
        <taxon>Idiomarina</taxon>
    </lineage>
</organism>
<feature type="coiled-coil region" evidence="1">
    <location>
        <begin position="39"/>
        <end position="66"/>
    </location>
</feature>
<feature type="transmembrane region" description="Helical" evidence="2">
    <location>
        <begin position="6"/>
        <end position="26"/>
    </location>
</feature>
<keyword evidence="2" id="KW-1133">Transmembrane helix</keyword>
<evidence type="ECO:0000313" key="3">
    <source>
        <dbReference type="EMBL" id="RUO77405.1"/>
    </source>
</evidence>
<evidence type="ECO:0000256" key="1">
    <source>
        <dbReference type="SAM" id="Coils"/>
    </source>
</evidence>
<accession>A0A432ZHA3</accession>
<dbReference type="EMBL" id="PIQF01000001">
    <property type="protein sequence ID" value="RUO77405.1"/>
    <property type="molecule type" value="Genomic_DNA"/>
</dbReference>
<evidence type="ECO:0000256" key="2">
    <source>
        <dbReference type="SAM" id="Phobius"/>
    </source>
</evidence>
<keyword evidence="2" id="KW-0472">Membrane</keyword>
<dbReference type="GO" id="GO:0006355">
    <property type="term" value="P:regulation of DNA-templated transcription"/>
    <property type="evidence" value="ECO:0007669"/>
    <property type="project" value="InterPro"/>
</dbReference>
<dbReference type="Proteomes" id="UP000287908">
    <property type="component" value="Unassembled WGS sequence"/>
</dbReference>
<evidence type="ECO:0000313" key="4">
    <source>
        <dbReference type="Proteomes" id="UP000287908"/>
    </source>
</evidence>
<name>A0A432ZHA3_9GAMM</name>
<keyword evidence="1" id="KW-0175">Coiled coil</keyword>
<reference evidence="3 4" key="1">
    <citation type="journal article" date="2011" name="Front. Microbiol.">
        <title>Genomic signatures of strain selection and enhancement in Bacillus atrophaeus var. globigii, a historical biowarfare simulant.</title>
        <authorList>
            <person name="Gibbons H.S."/>
            <person name="Broomall S.M."/>
            <person name="McNew L.A."/>
            <person name="Daligault H."/>
            <person name="Chapman C."/>
            <person name="Bruce D."/>
            <person name="Karavis M."/>
            <person name="Krepps M."/>
            <person name="McGregor P.A."/>
            <person name="Hong C."/>
            <person name="Park K.H."/>
            <person name="Akmal A."/>
            <person name="Feldman A."/>
            <person name="Lin J.S."/>
            <person name="Chang W.E."/>
            <person name="Higgs B.W."/>
            <person name="Demirev P."/>
            <person name="Lindquist J."/>
            <person name="Liem A."/>
            <person name="Fochler E."/>
            <person name="Read T.D."/>
            <person name="Tapia R."/>
            <person name="Johnson S."/>
            <person name="Bishop-Lilly K.A."/>
            <person name="Detter C."/>
            <person name="Han C."/>
            <person name="Sozhamannan S."/>
            <person name="Rosenzweig C.N."/>
            <person name="Skowronski E.W."/>
        </authorList>
    </citation>
    <scope>NUCLEOTIDE SEQUENCE [LARGE SCALE GENOMIC DNA]</scope>
    <source>
        <strain evidence="3 4">CL-SP19</strain>
    </source>
</reference>
<keyword evidence="4" id="KW-1185">Reference proteome</keyword>
<sequence length="78" mass="9186">METVIGALIAPVIIFTLFVAPIWLILHYRSKKQVNKGLTEEERSQLNQMVEKVEKMRDRIRTLERILDADSPNWRAHK</sequence>
<gene>
    <name evidence="3" type="ORF">CWI81_02675</name>
</gene>
<dbReference type="InterPro" id="IPR009554">
    <property type="entry name" value="Phageshock_PspB"/>
</dbReference>
<dbReference type="NCBIfam" id="TIGR02976">
    <property type="entry name" value="phageshock_pspB"/>
    <property type="match status" value="1"/>
</dbReference>
<dbReference type="NCBIfam" id="NF006993">
    <property type="entry name" value="PRK09458.1"/>
    <property type="match status" value="1"/>
</dbReference>